<dbReference type="Proteomes" id="UP000028545">
    <property type="component" value="Unassembled WGS sequence"/>
</dbReference>
<dbReference type="PANTHER" id="PTHR33112">
    <property type="entry name" value="DOMAIN PROTEIN, PUTATIVE-RELATED"/>
    <property type="match status" value="1"/>
</dbReference>
<reference evidence="2 3" key="1">
    <citation type="journal article" date="2014" name="Genome Announc.">
        <title>Draft genome sequence of the pathogenic fungus Scedosporium apiospermum.</title>
        <authorList>
            <person name="Vandeputte P."/>
            <person name="Ghamrawi S."/>
            <person name="Rechenmann M."/>
            <person name="Iltis A."/>
            <person name="Giraud S."/>
            <person name="Fleury M."/>
            <person name="Thornton C."/>
            <person name="Delhaes L."/>
            <person name="Meyer W."/>
            <person name="Papon N."/>
            <person name="Bouchara J.P."/>
        </authorList>
    </citation>
    <scope>NUCLEOTIDE SEQUENCE [LARGE SCALE GENOMIC DNA]</scope>
    <source>
        <strain evidence="2 3">IHEM 14462</strain>
    </source>
</reference>
<dbReference type="EMBL" id="JOWA01000077">
    <property type="protein sequence ID" value="KEZ45548.1"/>
    <property type="molecule type" value="Genomic_DNA"/>
</dbReference>
<dbReference type="PANTHER" id="PTHR33112:SF10">
    <property type="entry name" value="TOL"/>
    <property type="match status" value="1"/>
</dbReference>
<dbReference type="HOGENOM" id="CLU_002639_8_3_1"/>
<evidence type="ECO:0000313" key="3">
    <source>
        <dbReference type="Proteomes" id="UP000028545"/>
    </source>
</evidence>
<comment type="caution">
    <text evidence="2">The sequence shown here is derived from an EMBL/GenBank/DDBJ whole genome shotgun (WGS) entry which is preliminary data.</text>
</comment>
<keyword evidence="3" id="KW-1185">Reference proteome</keyword>
<dbReference type="Pfam" id="PF06985">
    <property type="entry name" value="HET"/>
    <property type="match status" value="1"/>
</dbReference>
<gene>
    <name evidence="2" type="ORF">SAPIO_CDS1882</name>
</gene>
<protein>
    <recommendedName>
        <fullName evidence="1">Heterokaryon incompatibility domain-containing protein</fullName>
    </recommendedName>
</protein>
<dbReference type="InterPro" id="IPR010730">
    <property type="entry name" value="HET"/>
</dbReference>
<feature type="domain" description="Heterokaryon incompatibility" evidence="1">
    <location>
        <begin position="29"/>
        <end position="176"/>
    </location>
</feature>
<dbReference type="VEuPathDB" id="FungiDB:SAPIO_CDS1882"/>
<dbReference type="OrthoDB" id="47007at2759"/>
<dbReference type="GeneID" id="27720954"/>
<evidence type="ECO:0000313" key="2">
    <source>
        <dbReference type="EMBL" id="KEZ45548.1"/>
    </source>
</evidence>
<proteinExistence type="predicted"/>
<dbReference type="KEGG" id="sapo:SAPIO_CDS1882"/>
<sequence length="531" mass="58977">MPTRVIDVGDPANGKAIRLIYTQGMREQYIALSYCWGVIASDILTLNAKTYDSMTHAVKESDLSKTHQEALQLARALGIQYVWIDALCIIQGDADDWERESKTMADVYGNATLTVIAGRSADSRKGFITNNLASKGRPSPCILPIDSSKNSGTLMVDLPRVSDVGPVSTRAWCFQERLSTRRSVIFGDEQLLFECVKDFNLENGVSKPNVRRPAFLRPSTPVAPSSELQTVRDQVLKEWYQLLNQFTLCRLSNPHDIFAAIASLAQHASRILKSRYLAGIWECDIVRGLLWRPCHHFQQGPAGKIPTTRPKATQLTKETGVVVRAPSWSWAAVQGPVSQASFSPPRIARHKDPGYTKVRPKYVNPQGKWTLDDRCGVGTLHMPSCELHLIGHIAQAAVLQKPVSGYLESRPRWSKIGKWGALRHGVLLADSKEIKTSEGENDETSSQIVAMGFFDVSEERHGVEEVWCLLLVLDQGLMLKRNVNGHAWTQASRIRGYGDKCDTKDRAAQYHASAPTLPLIANMLSELALLI</sequence>
<organism evidence="2 3">
    <name type="scientific">Pseudallescheria apiosperma</name>
    <name type="common">Scedosporium apiospermum</name>
    <dbReference type="NCBI Taxonomy" id="563466"/>
    <lineage>
        <taxon>Eukaryota</taxon>
        <taxon>Fungi</taxon>
        <taxon>Dikarya</taxon>
        <taxon>Ascomycota</taxon>
        <taxon>Pezizomycotina</taxon>
        <taxon>Sordariomycetes</taxon>
        <taxon>Hypocreomycetidae</taxon>
        <taxon>Microascales</taxon>
        <taxon>Microascaceae</taxon>
        <taxon>Scedosporium</taxon>
    </lineage>
</organism>
<evidence type="ECO:0000259" key="1">
    <source>
        <dbReference type="Pfam" id="PF06985"/>
    </source>
</evidence>
<dbReference type="RefSeq" id="XP_016645347.1">
    <property type="nucleotide sequence ID" value="XM_016785050.1"/>
</dbReference>
<dbReference type="AlphaFoldDB" id="A0A084GDY6"/>
<dbReference type="OMA" id="WIYVHFT"/>
<name>A0A084GDY6_PSEDA</name>
<accession>A0A084GDY6</accession>